<dbReference type="PRINTS" id="PR01438">
    <property type="entry name" value="UNVRSLSTRESS"/>
</dbReference>
<reference evidence="3 4" key="1">
    <citation type="submission" date="2006-10" db="EMBL/GenBank/DDBJ databases">
        <title>Complete sequence of Methanosaeta thermophila PT.</title>
        <authorList>
            <consortium name="US DOE Joint Genome Institute"/>
            <person name="Copeland A."/>
            <person name="Lucas S."/>
            <person name="Lapidus A."/>
            <person name="Barry K."/>
            <person name="Detter J.C."/>
            <person name="Glavina del Rio T."/>
            <person name="Hammon N."/>
            <person name="Israni S."/>
            <person name="Pitluck S."/>
            <person name="Chain P."/>
            <person name="Malfatti S."/>
            <person name="Shin M."/>
            <person name="Vergez L."/>
            <person name="Schmutz J."/>
            <person name="Larimer F."/>
            <person name="Land M."/>
            <person name="Hauser L."/>
            <person name="Kyrpides N."/>
            <person name="Kim E."/>
            <person name="Smith K.S."/>
            <person name="Ingram-Smith C."/>
            <person name="Richardson P."/>
        </authorList>
    </citation>
    <scope>NUCLEOTIDE SEQUENCE [LARGE SCALE GENOMIC DNA]</scope>
    <source>
        <strain evidence="4">DSM 6194 / JCM 14653 / NBRC 101360 / PT</strain>
    </source>
</reference>
<dbReference type="InterPro" id="IPR006016">
    <property type="entry name" value="UspA"/>
</dbReference>
<dbReference type="HOGENOM" id="CLU_049301_2_0_2"/>
<dbReference type="STRING" id="349307.Mthe_0923"/>
<evidence type="ECO:0000313" key="4">
    <source>
        <dbReference type="Proteomes" id="UP000000674"/>
    </source>
</evidence>
<dbReference type="CDD" id="cd00293">
    <property type="entry name" value="USP-like"/>
    <property type="match status" value="2"/>
</dbReference>
<feature type="domain" description="UspA" evidence="2">
    <location>
        <begin position="1"/>
        <end position="130"/>
    </location>
</feature>
<dbReference type="InterPro" id="IPR006015">
    <property type="entry name" value="Universal_stress_UspA"/>
</dbReference>
<gene>
    <name evidence="3" type="ordered locus">Mthe_0923</name>
</gene>
<proteinExistence type="inferred from homology"/>
<comment type="similarity">
    <text evidence="1">Belongs to the universal stress protein A family.</text>
</comment>
<organism evidence="3 4">
    <name type="scientific">Methanothrix thermoacetophila (strain DSM 6194 / JCM 14653 / NBRC 101360 / PT)</name>
    <name type="common">Methanosaeta thermophila</name>
    <dbReference type="NCBI Taxonomy" id="349307"/>
    <lineage>
        <taxon>Archaea</taxon>
        <taxon>Methanobacteriati</taxon>
        <taxon>Methanobacteriota</taxon>
        <taxon>Stenosarchaea group</taxon>
        <taxon>Methanomicrobia</taxon>
        <taxon>Methanotrichales</taxon>
        <taxon>Methanotrichaceae</taxon>
        <taxon>Methanothrix</taxon>
    </lineage>
</organism>
<evidence type="ECO:0000313" key="3">
    <source>
        <dbReference type="EMBL" id="ABK14711.1"/>
    </source>
</evidence>
<evidence type="ECO:0000256" key="1">
    <source>
        <dbReference type="ARBA" id="ARBA00008791"/>
    </source>
</evidence>
<dbReference type="PANTHER" id="PTHR46268:SF26">
    <property type="entry name" value="UNIVERSAL STRESS PROTEIN MJ0577"/>
    <property type="match status" value="1"/>
</dbReference>
<dbReference type="KEGG" id="mtp:Mthe_0923"/>
<dbReference type="Pfam" id="PF00582">
    <property type="entry name" value="Usp"/>
    <property type="match status" value="2"/>
</dbReference>
<dbReference type="InterPro" id="IPR014729">
    <property type="entry name" value="Rossmann-like_a/b/a_fold"/>
</dbReference>
<evidence type="ECO:0000259" key="2">
    <source>
        <dbReference type="Pfam" id="PF00582"/>
    </source>
</evidence>
<dbReference type="OrthoDB" id="107030at2157"/>
<feature type="domain" description="UspA" evidence="2">
    <location>
        <begin position="151"/>
        <end position="278"/>
    </location>
</feature>
<dbReference type="EMBL" id="CP000477">
    <property type="protein sequence ID" value="ABK14711.1"/>
    <property type="molecule type" value="Genomic_DNA"/>
</dbReference>
<keyword evidence="4" id="KW-1185">Reference proteome</keyword>
<dbReference type="RefSeq" id="WP_011696106.1">
    <property type="nucleotide sequence ID" value="NC_008553.1"/>
</dbReference>
<dbReference type="Proteomes" id="UP000000674">
    <property type="component" value="Chromosome"/>
</dbReference>
<dbReference type="GeneID" id="4462387"/>
<dbReference type="Gene3D" id="3.40.50.620">
    <property type="entry name" value="HUPs"/>
    <property type="match status" value="2"/>
</dbReference>
<dbReference type="PANTHER" id="PTHR46268">
    <property type="entry name" value="STRESS RESPONSE PROTEIN NHAX"/>
    <property type="match status" value="1"/>
</dbReference>
<dbReference type="AlphaFoldDB" id="A0B7N7"/>
<dbReference type="SUPFAM" id="SSF52402">
    <property type="entry name" value="Adenine nucleotide alpha hydrolases-like"/>
    <property type="match status" value="2"/>
</dbReference>
<protein>
    <submittedName>
        <fullName evidence="3">UspA domain protein</fullName>
    </submittedName>
</protein>
<name>A0B7N7_METTP</name>
<accession>A0B7N7</accession>
<sequence length="285" mass="30924">MFEKILIPTDFSKHARKVIECAGQIPGVKDVVLLHVISRDPLARVWDPVAEIREAEKRLEGEAALLHGMNVKVRAVSVLEGEVASAIQKVADEENVSLVAMGARGKSLIESVLLGSVSRNVLRYGNTHLLLMRYKLLEGEPVGIYCARLLHKVLYPTDFSQPAEAALSFLKNISEIGELMLLHVVSRGETKEEIDSAVQYGTERLNEIAAELRKGGLNVSTKIVVGEACEQIRSVAAQEDVSLIAMSSQGATAIKKGRIGSTAYGVANTASRPVLILRSSKIAIY</sequence>